<evidence type="ECO:0000259" key="3">
    <source>
        <dbReference type="Pfam" id="PF10615"/>
    </source>
</evidence>
<dbReference type="InterPro" id="IPR037119">
    <property type="entry name" value="Haem_oxidase_HugZ-like_sf"/>
</dbReference>
<organism evidence="4 5">
    <name type="scientific">Capronia coronata CBS 617.96</name>
    <dbReference type="NCBI Taxonomy" id="1182541"/>
    <lineage>
        <taxon>Eukaryota</taxon>
        <taxon>Fungi</taxon>
        <taxon>Dikarya</taxon>
        <taxon>Ascomycota</taxon>
        <taxon>Pezizomycotina</taxon>
        <taxon>Eurotiomycetes</taxon>
        <taxon>Chaetothyriomycetidae</taxon>
        <taxon>Chaetothyriales</taxon>
        <taxon>Herpotrichiellaceae</taxon>
        <taxon>Capronia</taxon>
    </lineage>
</organism>
<dbReference type="InterPro" id="IPR019595">
    <property type="entry name" value="DUF2470"/>
</dbReference>
<gene>
    <name evidence="4" type="ORF">A1O1_05027</name>
</gene>
<dbReference type="RefSeq" id="XP_007724105.1">
    <property type="nucleotide sequence ID" value="XM_007725915.1"/>
</dbReference>
<feature type="transmembrane region" description="Helical" evidence="2">
    <location>
        <begin position="132"/>
        <end position="150"/>
    </location>
</feature>
<dbReference type="PANTHER" id="PTHR37783">
    <property type="entry name" value="MEMBRANE PROTEIN, PUTATIVE (AFU_ORTHOLOGUE AFUA_1G04315)-RELATED"/>
    <property type="match status" value="1"/>
</dbReference>
<dbReference type="HOGENOM" id="CLU_081019_0_0_1"/>
<evidence type="ECO:0000313" key="4">
    <source>
        <dbReference type="EMBL" id="EXJ88099.1"/>
    </source>
</evidence>
<keyword evidence="2" id="KW-0812">Transmembrane</keyword>
<keyword evidence="2" id="KW-1133">Transmembrane helix</keyword>
<reference evidence="4 5" key="1">
    <citation type="submission" date="2013-03" db="EMBL/GenBank/DDBJ databases">
        <title>The Genome Sequence of Capronia coronata CBS 617.96.</title>
        <authorList>
            <consortium name="The Broad Institute Genomics Platform"/>
            <person name="Cuomo C."/>
            <person name="de Hoog S."/>
            <person name="Gorbushina A."/>
            <person name="Walker B."/>
            <person name="Young S.K."/>
            <person name="Zeng Q."/>
            <person name="Gargeya S."/>
            <person name="Fitzgerald M."/>
            <person name="Haas B."/>
            <person name="Abouelleil A."/>
            <person name="Allen A.W."/>
            <person name="Alvarado L."/>
            <person name="Arachchi H.M."/>
            <person name="Berlin A.M."/>
            <person name="Chapman S.B."/>
            <person name="Gainer-Dewar J."/>
            <person name="Goldberg J."/>
            <person name="Griggs A."/>
            <person name="Gujja S."/>
            <person name="Hansen M."/>
            <person name="Howarth C."/>
            <person name="Imamovic A."/>
            <person name="Ireland A."/>
            <person name="Larimer J."/>
            <person name="McCowan C."/>
            <person name="Murphy C."/>
            <person name="Pearson M."/>
            <person name="Poon T.W."/>
            <person name="Priest M."/>
            <person name="Roberts A."/>
            <person name="Saif S."/>
            <person name="Shea T."/>
            <person name="Sisk P."/>
            <person name="Sykes S."/>
            <person name="Wortman J."/>
            <person name="Nusbaum C."/>
            <person name="Birren B."/>
        </authorList>
    </citation>
    <scope>NUCLEOTIDE SEQUENCE [LARGE SCALE GENOMIC DNA]</scope>
    <source>
        <strain evidence="4 5">CBS 617.96</strain>
    </source>
</reference>
<feature type="compositionally biased region" description="Low complexity" evidence="1">
    <location>
        <begin position="1"/>
        <end position="24"/>
    </location>
</feature>
<dbReference type="Proteomes" id="UP000019484">
    <property type="component" value="Unassembled WGS sequence"/>
</dbReference>
<feature type="domain" description="DUF2470" evidence="3">
    <location>
        <begin position="35"/>
        <end position="108"/>
    </location>
</feature>
<feature type="region of interest" description="Disordered" evidence="1">
    <location>
        <begin position="1"/>
        <end position="29"/>
    </location>
</feature>
<evidence type="ECO:0000256" key="1">
    <source>
        <dbReference type="SAM" id="MobiDB-lite"/>
    </source>
</evidence>
<feature type="transmembrane region" description="Helical" evidence="2">
    <location>
        <begin position="180"/>
        <end position="202"/>
    </location>
</feature>
<dbReference type="OrthoDB" id="5553410at2759"/>
<sequence>MSAQPSPSSATGGSSTAPATSTTTHRGPPDAEAIKTRIIKHMNADHSLSLRLYLAQYAHVPLPGTTPAELVDITLEHMIITSAYGRHIIPLDPPMKSLLEARERLVTMHTACLASLDLSDVVVDRYVPPQRLWQWFVCGVCLLIFATFPFRDQLRPESGSLIARAWSVNGTAPALARLCYAVQPGVLGFMVIVHVLEAVWFARTKLRRHWVEAGSAVWWAWIGDCLLEGVGCLKRFDGVVGVKAKAKGGEKSH</sequence>
<keyword evidence="2" id="KW-0472">Membrane</keyword>
<evidence type="ECO:0000256" key="2">
    <source>
        <dbReference type="SAM" id="Phobius"/>
    </source>
</evidence>
<dbReference type="Gene3D" id="3.20.180.10">
    <property type="entry name" value="PNP-oxidase-like"/>
    <property type="match status" value="1"/>
</dbReference>
<name>W9Z0P6_9EURO</name>
<comment type="caution">
    <text evidence="4">The sequence shown here is derived from an EMBL/GenBank/DDBJ whole genome shotgun (WGS) entry which is preliminary data.</text>
</comment>
<accession>W9Z0P6</accession>
<dbReference type="PANTHER" id="PTHR37783:SF1">
    <property type="entry name" value="MEMBRANE PROTEIN, PUTATIVE (AFU_ORTHOLOGUE AFUA_1G04315)-RELATED"/>
    <property type="match status" value="1"/>
</dbReference>
<evidence type="ECO:0000313" key="5">
    <source>
        <dbReference type="Proteomes" id="UP000019484"/>
    </source>
</evidence>
<protein>
    <recommendedName>
        <fullName evidence="3">DUF2470 domain-containing protein</fullName>
    </recommendedName>
</protein>
<dbReference type="GeneID" id="19159904"/>
<dbReference type="AlphaFoldDB" id="W9Z0P6"/>
<keyword evidence="5" id="KW-1185">Reference proteome</keyword>
<dbReference type="Pfam" id="PF10615">
    <property type="entry name" value="DUF2470"/>
    <property type="match status" value="1"/>
</dbReference>
<dbReference type="EMBL" id="AMWN01000004">
    <property type="protein sequence ID" value="EXJ88099.1"/>
    <property type="molecule type" value="Genomic_DNA"/>
</dbReference>
<dbReference type="eggNOG" id="ENOG502RZUI">
    <property type="taxonomic scope" value="Eukaryota"/>
</dbReference>
<proteinExistence type="predicted"/>